<dbReference type="SUPFAM" id="SSF52309">
    <property type="entry name" value="N-(deoxy)ribosyltransferase-like"/>
    <property type="match status" value="1"/>
</dbReference>
<organism evidence="2 3">
    <name type="scientific">Pandoraea communis</name>
    <dbReference type="NCBI Taxonomy" id="2508297"/>
    <lineage>
        <taxon>Bacteria</taxon>
        <taxon>Pseudomonadati</taxon>
        <taxon>Pseudomonadota</taxon>
        <taxon>Betaproteobacteria</taxon>
        <taxon>Burkholderiales</taxon>
        <taxon>Burkholderiaceae</taxon>
        <taxon>Pandoraea</taxon>
    </lineage>
</organism>
<evidence type="ECO:0000313" key="2">
    <source>
        <dbReference type="EMBL" id="VVE27787.1"/>
    </source>
</evidence>
<dbReference type="Pfam" id="PF14359">
    <property type="entry name" value="DUF4406"/>
    <property type="match status" value="1"/>
</dbReference>
<dbReference type="Pfam" id="PF04447">
    <property type="entry name" value="dATP-dGTP_PPHyd"/>
    <property type="match status" value="1"/>
</dbReference>
<keyword evidence="3" id="KW-1185">Reference proteome</keyword>
<protein>
    <recommendedName>
        <fullName evidence="1">dATP/dGTP diphosphohydrolase MazZ domain-containing protein</fullName>
    </recommendedName>
</protein>
<feature type="domain" description="dATP/dGTP diphosphohydrolase MazZ" evidence="1">
    <location>
        <begin position="133"/>
        <end position="225"/>
    </location>
</feature>
<evidence type="ECO:0000313" key="3">
    <source>
        <dbReference type="Proteomes" id="UP000383971"/>
    </source>
</evidence>
<name>A0A5E4WS86_9BURK</name>
<dbReference type="EMBL" id="CABPSE010000012">
    <property type="protein sequence ID" value="VVE27787.1"/>
    <property type="molecule type" value="Genomic_DNA"/>
</dbReference>
<dbReference type="InterPro" id="IPR007538">
    <property type="entry name" value="dATP/dGTP_dipphydrolase_MazZ"/>
</dbReference>
<evidence type="ECO:0000259" key="1">
    <source>
        <dbReference type="Pfam" id="PF04447"/>
    </source>
</evidence>
<dbReference type="AlphaFoldDB" id="A0A5E4WS86"/>
<accession>A0A5E4WS86</accession>
<dbReference type="RefSeq" id="WP_217427215.1">
    <property type="nucleotide sequence ID" value="NZ_CABPSE010000012.1"/>
</dbReference>
<dbReference type="Gene3D" id="3.40.50.10400">
    <property type="entry name" value="Hypothetical protein PA1492"/>
    <property type="match status" value="1"/>
</dbReference>
<dbReference type="InterPro" id="IPR025518">
    <property type="entry name" value="DUF4406"/>
</dbReference>
<dbReference type="Proteomes" id="UP000383971">
    <property type="component" value="Unassembled WGS sequence"/>
</dbReference>
<reference evidence="2 3" key="1">
    <citation type="submission" date="2019-08" db="EMBL/GenBank/DDBJ databases">
        <authorList>
            <person name="Peeters C."/>
        </authorList>
    </citation>
    <scope>NUCLEOTIDE SEQUENCE [LARGE SCALE GENOMIC DNA]</scope>
    <source>
        <strain evidence="2 3">LMG 31111</strain>
    </source>
</reference>
<sequence>MSKSTCPDLQDLREKLLAPRAIVRDENGHLTHPDLPACDEGVRYDDLLAVFGIESAFVSMESDAPHDVSERYFDSGDPDCSYWTPTPPDGDGWMLLEIYDTEDGPYALFGRAMPDTMYPRRGGKPFDFYAHLERQAEFSRKTFGPGRRTQGVIDHIKKELREIGSKPDDIEEWIDVVILALDGAWRAGASPKVIVRTLVAKQTKNEARQWPDWRTADPNKAIEHSKTKRRRIYISGPMSGLPEHNFPAFHAEAARLRDLGYDVVNPADLNPDPGKGWKDCLRVDLLELLGCDAIAMLPGWQKSEGAHLEMHVAHRVGIDILDATDIQAPADAVALAA</sequence>
<proteinExistence type="predicted"/>
<gene>
    <name evidence="2" type="ORF">PCO31111_03495</name>
</gene>